<dbReference type="OrthoDB" id="7614088at2759"/>
<protein>
    <submittedName>
        <fullName evidence="1">Uncharacterized protein</fullName>
    </submittedName>
</protein>
<evidence type="ECO:0000313" key="1">
    <source>
        <dbReference type="EMBL" id="ETO00754.1"/>
    </source>
</evidence>
<keyword evidence="2" id="KW-1185">Reference proteome</keyword>
<feature type="non-terminal residue" evidence="1">
    <location>
        <position position="136"/>
    </location>
</feature>
<dbReference type="EMBL" id="ASPP01040101">
    <property type="protein sequence ID" value="ETO00754.1"/>
    <property type="molecule type" value="Genomic_DNA"/>
</dbReference>
<name>X6LGN7_RETFI</name>
<accession>X6LGN7</accession>
<evidence type="ECO:0000313" key="2">
    <source>
        <dbReference type="Proteomes" id="UP000023152"/>
    </source>
</evidence>
<reference evidence="1 2" key="1">
    <citation type="journal article" date="2013" name="Curr. Biol.">
        <title>The Genome of the Foraminiferan Reticulomyxa filosa.</title>
        <authorList>
            <person name="Glockner G."/>
            <person name="Hulsmann N."/>
            <person name="Schleicher M."/>
            <person name="Noegel A.A."/>
            <person name="Eichinger L."/>
            <person name="Gallinger C."/>
            <person name="Pawlowski J."/>
            <person name="Sierra R."/>
            <person name="Euteneuer U."/>
            <person name="Pillet L."/>
            <person name="Moustafa A."/>
            <person name="Platzer M."/>
            <person name="Groth M."/>
            <person name="Szafranski K."/>
            <person name="Schliwa M."/>
        </authorList>
    </citation>
    <scope>NUCLEOTIDE SEQUENCE [LARGE SCALE GENOMIC DNA]</scope>
</reference>
<gene>
    <name evidence="1" type="ORF">RFI_36686</name>
</gene>
<feature type="non-terminal residue" evidence="1">
    <location>
        <position position="1"/>
    </location>
</feature>
<comment type="caution">
    <text evidence="1">The sequence shown here is derived from an EMBL/GenBank/DDBJ whole genome shotgun (WGS) entry which is preliminary data.</text>
</comment>
<dbReference type="Proteomes" id="UP000023152">
    <property type="component" value="Unassembled WGS sequence"/>
</dbReference>
<sequence length="136" mass="15586">RQCKDGTGIAMLALNLEKDPSGIGEMIVAEHNAFKGYNVALFNSKTMSHGIDYVLKKIRAKDDQINTENLKEKFNKWNNLYRQLTKENLRNCEPNITLLVSNAKMSISKIKQKPDNVKWDAKIRNKVPELMAYIFA</sequence>
<proteinExistence type="predicted"/>
<organism evidence="1 2">
    <name type="scientific">Reticulomyxa filosa</name>
    <dbReference type="NCBI Taxonomy" id="46433"/>
    <lineage>
        <taxon>Eukaryota</taxon>
        <taxon>Sar</taxon>
        <taxon>Rhizaria</taxon>
        <taxon>Retaria</taxon>
        <taxon>Foraminifera</taxon>
        <taxon>Monothalamids</taxon>
        <taxon>Reticulomyxidae</taxon>
        <taxon>Reticulomyxa</taxon>
    </lineage>
</organism>
<dbReference type="AlphaFoldDB" id="X6LGN7"/>